<dbReference type="SMART" id="SM00838">
    <property type="entry name" value="EFG_C"/>
    <property type="match status" value="1"/>
</dbReference>
<dbReference type="SUPFAM" id="SSF52540">
    <property type="entry name" value="P-loop containing nucleoside triphosphate hydrolases"/>
    <property type="match status" value="1"/>
</dbReference>
<evidence type="ECO:0000256" key="8">
    <source>
        <dbReference type="NCBIfam" id="TIGR00484"/>
    </source>
</evidence>
<dbReference type="Pfam" id="PF00679">
    <property type="entry name" value="EFG_C"/>
    <property type="match status" value="1"/>
</dbReference>
<dbReference type="CDD" id="cd04170">
    <property type="entry name" value="EF-G_bact"/>
    <property type="match status" value="1"/>
</dbReference>
<dbReference type="InterPro" id="IPR035647">
    <property type="entry name" value="EFG_III/V"/>
</dbReference>
<comment type="similarity">
    <text evidence="1">Belongs to the TRAFAC class translation factor GTPase superfamily. Classic translation factor GTPase family. EF-G/EF-2 subfamily.</text>
</comment>
<protein>
    <recommendedName>
        <fullName evidence="2 8">Elongation factor G</fullName>
    </recommendedName>
</protein>
<dbReference type="FunFam" id="3.30.230.10:FF:000003">
    <property type="entry name" value="Elongation factor G"/>
    <property type="match status" value="1"/>
</dbReference>
<dbReference type="PROSITE" id="PS51722">
    <property type="entry name" value="G_TR_2"/>
    <property type="match status" value="1"/>
</dbReference>
<dbReference type="InterPro" id="IPR000795">
    <property type="entry name" value="T_Tr_GTP-bd_dom"/>
</dbReference>
<dbReference type="Gene3D" id="3.30.230.10">
    <property type="match status" value="1"/>
</dbReference>
<dbReference type="Pfam" id="PF03764">
    <property type="entry name" value="EFG_IV"/>
    <property type="match status" value="1"/>
</dbReference>
<dbReference type="CDD" id="cd04088">
    <property type="entry name" value="EFG_mtEFG_II"/>
    <property type="match status" value="1"/>
</dbReference>
<evidence type="ECO:0000256" key="5">
    <source>
        <dbReference type="ARBA" id="ARBA00022917"/>
    </source>
</evidence>
<dbReference type="InterPro" id="IPR027417">
    <property type="entry name" value="P-loop_NTPase"/>
</dbReference>
<dbReference type="NCBIfam" id="TIGR00484">
    <property type="entry name" value="EF-G"/>
    <property type="match status" value="1"/>
</dbReference>
<dbReference type="NCBIfam" id="NF009381">
    <property type="entry name" value="PRK12740.1-5"/>
    <property type="match status" value="1"/>
</dbReference>
<dbReference type="PANTHER" id="PTHR43261">
    <property type="entry name" value="TRANSLATION ELONGATION FACTOR G-RELATED"/>
    <property type="match status" value="1"/>
</dbReference>
<dbReference type="InterPro" id="IPR053905">
    <property type="entry name" value="EF-G-like_DII"/>
</dbReference>
<dbReference type="FunFam" id="3.30.70.240:FF:000001">
    <property type="entry name" value="Elongation factor G"/>
    <property type="match status" value="1"/>
</dbReference>
<dbReference type="SMART" id="SM00889">
    <property type="entry name" value="EFG_IV"/>
    <property type="match status" value="1"/>
</dbReference>
<gene>
    <name evidence="10" type="primary">fusA</name>
    <name evidence="10" type="ORF">IFJ97_07945</name>
</gene>
<sequence>MTVYATDKIRNIAVVGHSDTGKTSLVSAMLFDSGAVNRLCKVDDANTTTDFDEDEHDRKITINTAVAYFENRGVKVNLIDAPGYGIFSTDALQGLRVADAALMMVSAVAGVEVQTEKMWKSAGSFGLPVLFAVNLMDRDRASYSRVVGLLQKKYGREVTPLQLPIGEESNFSGVVDLVSGKAFTWEHDESGKVTEADVPGDMADDVASAREALMEMVAEQDEELMEKYLEEGELDAETFAGGLKKAITARELFPVFALAAARNIGVQPLMDALVDLAPTPDWRPVKVTVDGEEQEFAVSSESPFAAYVFKSISDPFAGHITLMRVFSGGIATDATVSNSTRDSVERLSSMSIAQGKDLEHVTELAAGDIGALPKLKETHTGDTLCEAKQNIKLTPVPIPEPAISFALEAESKGDENKLASALAKIRDEDPTITVGRDPQTKEMLISGTGQLHVEVVVGRLKKRYNVDVVLHQPKVPYRETIKTGTEVTTRHKKQTGGSGQFAQCSIKMEPNHGKGYEFVDKIFGGSISQTYRPAVDKGIREAAERGVVAGYPMVDFKITLLDGKEHAVDSSEMAFKLAGRKAFRDAAAKCKATLLEPIMQIEVYVPEDNLGDVMGDLNSRRGRVQGMDSDAGTTTVKAAVPLAEMLTYAPTLRSITQDRGDFHMEFAKYTEVPKQMQEKIIAAAAKDEEEDDE</sequence>
<dbReference type="InterPro" id="IPR005517">
    <property type="entry name" value="Transl_elong_EFG/EF2_IV"/>
</dbReference>
<evidence type="ECO:0000256" key="2">
    <source>
        <dbReference type="ARBA" id="ARBA00017872"/>
    </source>
</evidence>
<evidence type="ECO:0000256" key="1">
    <source>
        <dbReference type="ARBA" id="ARBA00005870"/>
    </source>
</evidence>
<dbReference type="Gene3D" id="2.40.30.10">
    <property type="entry name" value="Translation factors"/>
    <property type="match status" value="1"/>
</dbReference>
<dbReference type="Pfam" id="PF22042">
    <property type="entry name" value="EF-G_D2"/>
    <property type="match status" value="1"/>
</dbReference>
<dbReference type="EMBL" id="JACXWA010000126">
    <property type="protein sequence ID" value="MBD3871274.1"/>
    <property type="molecule type" value="Genomic_DNA"/>
</dbReference>
<dbReference type="GO" id="GO:0003746">
    <property type="term" value="F:translation elongation factor activity"/>
    <property type="evidence" value="ECO:0007669"/>
    <property type="project" value="UniProtKB-UniRule"/>
</dbReference>
<dbReference type="Gene3D" id="3.30.70.870">
    <property type="entry name" value="Elongation Factor G (Translational Gtpase), domain 3"/>
    <property type="match status" value="1"/>
</dbReference>
<dbReference type="AlphaFoldDB" id="A0A8J6Y9S2"/>
<dbReference type="GO" id="GO:0005525">
    <property type="term" value="F:GTP binding"/>
    <property type="evidence" value="ECO:0007669"/>
    <property type="project" value="UniProtKB-UniRule"/>
</dbReference>
<evidence type="ECO:0000313" key="11">
    <source>
        <dbReference type="Proteomes" id="UP000598633"/>
    </source>
</evidence>
<dbReference type="InterPro" id="IPR000640">
    <property type="entry name" value="EFG_V-like"/>
</dbReference>
<keyword evidence="3" id="KW-0547">Nucleotide-binding</keyword>
<dbReference type="SUPFAM" id="SSF50447">
    <property type="entry name" value="Translation proteins"/>
    <property type="match status" value="1"/>
</dbReference>
<dbReference type="InterPro" id="IPR041095">
    <property type="entry name" value="EFG_II"/>
</dbReference>
<dbReference type="InterPro" id="IPR020568">
    <property type="entry name" value="Ribosomal_Su5_D2-typ_SF"/>
</dbReference>
<dbReference type="InterPro" id="IPR004540">
    <property type="entry name" value="Transl_elong_EFG/EF2"/>
</dbReference>
<keyword evidence="6" id="KW-0342">GTP-binding</keyword>
<dbReference type="Gene3D" id="3.30.70.240">
    <property type="match status" value="1"/>
</dbReference>
<dbReference type="GO" id="GO:0003924">
    <property type="term" value="F:GTPase activity"/>
    <property type="evidence" value="ECO:0007669"/>
    <property type="project" value="InterPro"/>
</dbReference>
<name>A0A8J6Y9S2_9BACT</name>
<dbReference type="InterPro" id="IPR009022">
    <property type="entry name" value="EFG_III"/>
</dbReference>
<dbReference type="NCBIfam" id="NF009379">
    <property type="entry name" value="PRK12740.1-3"/>
    <property type="match status" value="1"/>
</dbReference>
<dbReference type="NCBIfam" id="TIGR00231">
    <property type="entry name" value="small_GTP"/>
    <property type="match status" value="1"/>
</dbReference>
<dbReference type="NCBIfam" id="NF009891">
    <property type="entry name" value="PRK13351.1-1"/>
    <property type="match status" value="1"/>
</dbReference>
<keyword evidence="4 10" id="KW-0251">Elongation factor</keyword>
<dbReference type="InterPro" id="IPR047872">
    <property type="entry name" value="EFG_IV"/>
</dbReference>
<evidence type="ECO:0000256" key="3">
    <source>
        <dbReference type="ARBA" id="ARBA00022741"/>
    </source>
</evidence>
<evidence type="ECO:0000256" key="4">
    <source>
        <dbReference type="ARBA" id="ARBA00022768"/>
    </source>
</evidence>
<organism evidence="10 11">
    <name type="scientific">Candidatus Sulfomarinibacter kjeldsenii</name>
    <dbReference type="NCBI Taxonomy" id="2885994"/>
    <lineage>
        <taxon>Bacteria</taxon>
        <taxon>Pseudomonadati</taxon>
        <taxon>Acidobacteriota</taxon>
        <taxon>Thermoanaerobaculia</taxon>
        <taxon>Thermoanaerobaculales</taxon>
        <taxon>Candidatus Sulfomarinibacteraceae</taxon>
        <taxon>Candidatus Sulfomarinibacter</taxon>
    </lineage>
</organism>
<dbReference type="CDD" id="cd16262">
    <property type="entry name" value="EFG_III"/>
    <property type="match status" value="1"/>
</dbReference>
<accession>A0A8J6Y9S2</accession>
<reference evidence="10 11" key="1">
    <citation type="submission" date="2020-08" db="EMBL/GenBank/DDBJ databases">
        <title>Acidobacteriota in marine sediments use diverse sulfur dissimilation pathways.</title>
        <authorList>
            <person name="Wasmund K."/>
        </authorList>
    </citation>
    <scope>NUCLEOTIDE SEQUENCE [LARGE SCALE GENOMIC DNA]</scope>
    <source>
        <strain evidence="10">MAG AM3-A</strain>
    </source>
</reference>
<dbReference type="Gene3D" id="3.40.50.300">
    <property type="entry name" value="P-loop containing nucleotide triphosphate hydrolases"/>
    <property type="match status" value="1"/>
</dbReference>
<dbReference type="InterPro" id="IPR014721">
    <property type="entry name" value="Ribsml_uS5_D2-typ_fold_subgr"/>
</dbReference>
<dbReference type="CDD" id="cd01434">
    <property type="entry name" value="EFG_mtEFG1_IV"/>
    <property type="match status" value="1"/>
</dbReference>
<comment type="function">
    <text evidence="7">Catalyzes the GTP-dependent ribosomal translocation step during translation elongation. During this step, the ribosome changes from the pre-translocational (PRE) to the post-translocational (POST) state as the newly formed A-site-bound peptidyl-tRNA and P-site-bound deacylated tRNA move to the P and E sites, respectively. Catalyzes the coordinated movement of the two tRNA molecules, the mRNA and conformational changes in the ribosome.</text>
</comment>
<evidence type="ECO:0000256" key="7">
    <source>
        <dbReference type="ARBA" id="ARBA00024731"/>
    </source>
</evidence>
<dbReference type="InterPro" id="IPR035649">
    <property type="entry name" value="EFG_V"/>
</dbReference>
<dbReference type="PRINTS" id="PR00315">
    <property type="entry name" value="ELONGATNFCT"/>
</dbReference>
<dbReference type="InterPro" id="IPR005225">
    <property type="entry name" value="Small_GTP-bd"/>
</dbReference>
<comment type="caution">
    <text evidence="10">The sequence shown here is derived from an EMBL/GenBank/DDBJ whole genome shotgun (WGS) entry which is preliminary data.</text>
</comment>
<dbReference type="CDD" id="cd03713">
    <property type="entry name" value="EFG_mtEFG_C"/>
    <property type="match status" value="1"/>
</dbReference>
<evidence type="ECO:0000313" key="10">
    <source>
        <dbReference type="EMBL" id="MBD3871274.1"/>
    </source>
</evidence>
<keyword evidence="5" id="KW-0648">Protein biosynthesis</keyword>
<dbReference type="InterPro" id="IPR009000">
    <property type="entry name" value="Transl_B-barrel_sf"/>
</dbReference>
<evidence type="ECO:0000259" key="9">
    <source>
        <dbReference type="PROSITE" id="PS51722"/>
    </source>
</evidence>
<dbReference type="Proteomes" id="UP000598633">
    <property type="component" value="Unassembled WGS sequence"/>
</dbReference>
<dbReference type="Pfam" id="PF14492">
    <property type="entry name" value="EFG_III"/>
    <property type="match status" value="1"/>
</dbReference>
<proteinExistence type="inferred from homology"/>
<dbReference type="SUPFAM" id="SSF54211">
    <property type="entry name" value="Ribosomal protein S5 domain 2-like"/>
    <property type="match status" value="1"/>
</dbReference>
<dbReference type="Pfam" id="PF00009">
    <property type="entry name" value="GTP_EFTU"/>
    <property type="match status" value="1"/>
</dbReference>
<evidence type="ECO:0000256" key="6">
    <source>
        <dbReference type="ARBA" id="ARBA00023134"/>
    </source>
</evidence>
<dbReference type="GO" id="GO:0032790">
    <property type="term" value="P:ribosome disassembly"/>
    <property type="evidence" value="ECO:0007669"/>
    <property type="project" value="TreeGrafter"/>
</dbReference>
<dbReference type="SUPFAM" id="SSF54980">
    <property type="entry name" value="EF-G C-terminal domain-like"/>
    <property type="match status" value="2"/>
</dbReference>
<dbReference type="PANTHER" id="PTHR43261:SF6">
    <property type="entry name" value="ELONGATION FACTOR G-LIKE PROTEIN"/>
    <property type="match status" value="1"/>
</dbReference>
<feature type="domain" description="Tr-type G" evidence="9">
    <location>
        <begin position="7"/>
        <end position="281"/>
    </location>
</feature>